<organism evidence="1 2">
    <name type="scientific">Micromonospora carbonacea</name>
    <dbReference type="NCBI Taxonomy" id="47853"/>
    <lineage>
        <taxon>Bacteria</taxon>
        <taxon>Bacillati</taxon>
        <taxon>Actinomycetota</taxon>
        <taxon>Actinomycetes</taxon>
        <taxon>Micromonosporales</taxon>
        <taxon>Micromonosporaceae</taxon>
        <taxon>Micromonospora</taxon>
    </lineage>
</organism>
<evidence type="ECO:0000313" key="1">
    <source>
        <dbReference type="EMBL" id="SCF21699.1"/>
    </source>
</evidence>
<name>A0A1C4YLU0_9ACTN</name>
<dbReference type="Gene3D" id="3.30.70.1060">
    <property type="entry name" value="Dimeric alpha+beta barrel"/>
    <property type="match status" value="1"/>
</dbReference>
<dbReference type="InterPro" id="IPR011008">
    <property type="entry name" value="Dimeric_a/b-barrel"/>
</dbReference>
<protein>
    <submittedName>
        <fullName evidence="1">YCII-related domain-containing protein</fullName>
    </submittedName>
</protein>
<dbReference type="EMBL" id="FMCT01000006">
    <property type="protein sequence ID" value="SCF21699.1"/>
    <property type="molecule type" value="Genomic_DNA"/>
</dbReference>
<gene>
    <name evidence="1" type="ORF">GA0070563_106250</name>
</gene>
<dbReference type="STRING" id="47853.TK50_04640"/>
<proteinExistence type="predicted"/>
<dbReference type="SUPFAM" id="SSF54909">
    <property type="entry name" value="Dimeric alpha+beta barrel"/>
    <property type="match status" value="1"/>
</dbReference>
<sequence length="51" mass="5654">MERRQQFVGYLTVDCESIERAVEIAAGWPDVVRGSGVLEVRPTMDEAGAKM</sequence>
<accession>A0A1C4YLU0</accession>
<keyword evidence="2" id="KW-1185">Reference proteome</keyword>
<evidence type="ECO:0000313" key="2">
    <source>
        <dbReference type="Proteomes" id="UP000183585"/>
    </source>
</evidence>
<dbReference type="Proteomes" id="UP000183585">
    <property type="component" value="Unassembled WGS sequence"/>
</dbReference>
<dbReference type="AlphaFoldDB" id="A0A1C4YLU0"/>
<reference evidence="2" key="1">
    <citation type="submission" date="2016-06" db="EMBL/GenBank/DDBJ databases">
        <authorList>
            <person name="Varghese N."/>
            <person name="Submissions Spin"/>
        </authorList>
    </citation>
    <scope>NUCLEOTIDE SEQUENCE [LARGE SCALE GENOMIC DNA]</scope>
    <source>
        <strain evidence="2">DSM 43168</strain>
    </source>
</reference>
<dbReference type="RefSeq" id="WP_256095495.1">
    <property type="nucleotide sequence ID" value="NZ_FMCT01000006.1"/>
</dbReference>